<keyword evidence="3" id="KW-1185">Reference proteome</keyword>
<gene>
    <name evidence="2" type="ORF">SAMN04487960_1181</name>
</gene>
<name>A0A1H3E757_9GAMM</name>
<proteinExistence type="predicted"/>
<organism evidence="2 3">
    <name type="scientific">Marinobacter mobilis</name>
    <dbReference type="NCBI Taxonomy" id="488533"/>
    <lineage>
        <taxon>Bacteria</taxon>
        <taxon>Pseudomonadati</taxon>
        <taxon>Pseudomonadota</taxon>
        <taxon>Gammaproteobacteria</taxon>
        <taxon>Pseudomonadales</taxon>
        <taxon>Marinobacteraceae</taxon>
        <taxon>Marinobacter</taxon>
    </lineage>
</organism>
<evidence type="ECO:0000313" key="3">
    <source>
        <dbReference type="Proteomes" id="UP000199675"/>
    </source>
</evidence>
<evidence type="ECO:0000313" key="2">
    <source>
        <dbReference type="EMBL" id="SDX74536.1"/>
    </source>
</evidence>
<reference evidence="2 3" key="1">
    <citation type="submission" date="2016-10" db="EMBL/GenBank/DDBJ databases">
        <authorList>
            <person name="de Groot N.N."/>
        </authorList>
    </citation>
    <scope>NUCLEOTIDE SEQUENCE [LARGE SCALE GENOMIC DNA]</scope>
    <source>
        <strain evidence="2 3">CGMCC 1.7059</strain>
    </source>
</reference>
<accession>A0A1H3E757</accession>
<dbReference type="AlphaFoldDB" id="A0A1H3E757"/>
<feature type="non-terminal residue" evidence="2">
    <location>
        <position position="1"/>
    </location>
</feature>
<feature type="region of interest" description="Disordered" evidence="1">
    <location>
        <begin position="1"/>
        <end position="23"/>
    </location>
</feature>
<dbReference type="Proteomes" id="UP000199675">
    <property type="component" value="Unassembled WGS sequence"/>
</dbReference>
<evidence type="ECO:0000256" key="1">
    <source>
        <dbReference type="SAM" id="MobiDB-lite"/>
    </source>
</evidence>
<sequence length="42" mass="4457">SIIDQSRPPMSGNGGNPHSLRDLLGTYEKSGLEISFLSPMPG</sequence>
<dbReference type="EMBL" id="FNNE01000018">
    <property type="protein sequence ID" value="SDX74536.1"/>
    <property type="molecule type" value="Genomic_DNA"/>
</dbReference>
<protein>
    <submittedName>
        <fullName evidence="2">Uncharacterized protein</fullName>
    </submittedName>
</protein>